<dbReference type="AlphaFoldDB" id="A0A6G1AKA0"/>
<feature type="non-terminal residue" evidence="1">
    <location>
        <position position="1"/>
    </location>
</feature>
<dbReference type="EMBL" id="VOAJ01005098">
    <property type="protein sequence ID" value="KAF0875872.1"/>
    <property type="molecule type" value="Genomic_DNA"/>
</dbReference>
<accession>A0A6G1AKA0</accession>
<name>A0A6G1AKA0_CROCR</name>
<organism evidence="1 2">
    <name type="scientific">Crocuta crocuta</name>
    <name type="common">Spotted hyena</name>
    <dbReference type="NCBI Taxonomy" id="9678"/>
    <lineage>
        <taxon>Eukaryota</taxon>
        <taxon>Metazoa</taxon>
        <taxon>Chordata</taxon>
        <taxon>Craniata</taxon>
        <taxon>Vertebrata</taxon>
        <taxon>Euteleostomi</taxon>
        <taxon>Mammalia</taxon>
        <taxon>Eutheria</taxon>
        <taxon>Laurasiatheria</taxon>
        <taxon>Carnivora</taxon>
        <taxon>Feliformia</taxon>
        <taxon>Hyaenidae</taxon>
        <taxon>Crocuta</taxon>
    </lineage>
</organism>
<feature type="non-terminal residue" evidence="1">
    <location>
        <position position="98"/>
    </location>
</feature>
<proteinExistence type="predicted"/>
<sequence>PCSVGSHSGTCIVLAMAIRSDFNKTLRRIARLFHWFPKSLTCSRNRKSKLVWSQGREGKYICHSYCRDLVHLDYPQNAKLTSCEPTGEVRHSCRKNTQ</sequence>
<keyword evidence="2" id="KW-1185">Reference proteome</keyword>
<evidence type="ECO:0000313" key="2">
    <source>
        <dbReference type="Proteomes" id="UP000475037"/>
    </source>
</evidence>
<gene>
    <name evidence="1" type="primary">Xpot_0</name>
    <name evidence="1" type="ORF">FOF47_R18555</name>
</gene>
<reference evidence="1 2" key="1">
    <citation type="submission" date="2019-11" db="EMBL/GenBank/DDBJ databases">
        <authorList>
            <person name="Yang C."/>
            <person name="Li F."/>
        </authorList>
    </citation>
    <scope>NUCLEOTIDE SEQUENCE [LARGE SCALE GENOMIC DNA]</scope>
    <source>
        <strain evidence="1">KB4526</strain>
        <tissue evidence="1">Muscle</tissue>
    </source>
</reference>
<comment type="caution">
    <text evidence="1">The sequence shown here is derived from an EMBL/GenBank/DDBJ whole genome shotgun (WGS) entry which is preliminary data.</text>
</comment>
<evidence type="ECO:0000313" key="1">
    <source>
        <dbReference type="EMBL" id="KAF0875872.1"/>
    </source>
</evidence>
<dbReference type="Proteomes" id="UP000475037">
    <property type="component" value="Unassembled WGS sequence"/>
</dbReference>
<protein>
    <submittedName>
        <fullName evidence="1">XPOT protein</fullName>
    </submittedName>
</protein>